<dbReference type="NCBIfam" id="TIGR01451">
    <property type="entry name" value="B_ant_repeat"/>
    <property type="match status" value="1"/>
</dbReference>
<evidence type="ECO:0000313" key="3">
    <source>
        <dbReference type="EMBL" id="MBM6578170.1"/>
    </source>
</evidence>
<feature type="signal peptide" evidence="1">
    <location>
        <begin position="1"/>
        <end position="26"/>
    </location>
</feature>
<protein>
    <submittedName>
        <fullName evidence="3">DUF11 domain-containing protein</fullName>
    </submittedName>
</protein>
<sequence length="1661" mass="177547">MRPLHRLALPIMLPLALLSAGVAALAQTATGGRVENTATLSFRAATGETATVRSNTVTLPFSRSKRPTRISFRLAPPGRELTGARCDLTPSPQYTPAPIDEAMLASAPPLAAFDLSQPMIFVLDAPGANRDPAVRDTANIGISTPSYKGEIPILETAPDSGVFAGGVPQVGTQAELKPCEAILKRGERLSFSYTEDNFSFSSTNSLLIDPAGYVFDSRDGTLVDGAIVSLVDANGAPATVFGVDGISRYPSTVVSGQEVTDASGRVYVADKGRYWFPLTLPGTYTIRIQPPGDYTAPSVVPREDLAKLTGSNGAYIINDASFGLPFVLETPDPFLTDIPLDRPGSNSLLLTKTASVRDASPGDFVQYRLQLSNRGDAPARALKVTDTLPTGLRYERGSTRGAAEPDVASDGRTLSFTIPDVGVGGSVDVRYVVSIAPGAPVGEALNRARVAGSGVTSNEAAASVRLRALLFSDAMTLIGRVTEGACGDPVEKRKGVPGIRLMMEDGTFTVTDKDGLYHVEGLRAGRHVVQLDENSLPATHRAVACDADTRAAGSAISRFVEGVGGTLKRVDFQLEPTGRTAAASDALPVAVADDAAAAGNRDWISGQTPGTDWLFPAADHNPRDPALRVVIKHAPSERIALSVDGTPVEALTYDGSDTAPDGGVAVSKWTGVPLHAGNNLLTARVLDAGGKTVTTLERTVHYAGAGVRATFDAAKSRLVADGLTRPLIAVRVVDKDNRPVRAGTPVPFRLNQPYRAAVEAALEQRRQLAGREKTETLVNVVGDDGYAFIALEPTTQAGAVHATVLLTEDKTVRSSDIRAWLSGAAKQWSVVGFGAGTIGYDTLKSRSTALPRSERNKLVTDGQLAVYAKGRIKGQWLLTMAYDSDRAYDPQRGLLGVIDPDRYYTVYGDGSVQGYDAPTRRKLYLRLERRELYALFGDFETGFTDTQLTRYSRTLNGVKAAYEGRTIRATGFAAKTDTLYARDEIQGNGLSGPYRLSTRRIVPNSDKLRIETRDRFRSELILDVRQLTRHIDYDIDTAAGTVRFRNPILSRDGNQNPVFIVADYEVEGGRTSKLAAAARVAARVGRVEIGTSMIRDETIAKSTVIGADLKAKLGVTELRAELAAGGRGGIGAGTAYLVEADTHTGGIDVLAYARQQDAMFGVGQQNLVEAGTRKLGVDGRLKLSDRLSVTGTAWYQTQLVGPGERIAADARVEYRRNTGTLYAGTQIASDRGLDGRDRDSRLLTLGGTQALFGDKLTLGAETQIAPGGDKASTDFPERTRVTAGYRITPGIRLIGGYEIASGRDFVAHTAQAGFDLTPWSGAKLSSTLNQQAAGENGSRTFAQYGLSQSVPIGTRWTIDATIDAANTVKGNISPLAAVNAFQPAASGGFLSQTQTNGDYAALTLGTTYRGPRWSWNGRAEYRDADTEQRLGFTSNLLRALGEGQTLASSVRAYRVRDEAGRIAATASADIALALRPLDSRWSVLERLELRHERADSGFSAANALGVPAYGGGDQITDRIVNNLALNYRTGPEGLSHGTEATLYYGAKYVRGRFADDVYDGFIDVAGFELRHDVAKRFDIGVQGSVSHAWDRGVWSWSGGPSVGVTPGGNVWVSAGYNIGGYRDRDFSADRYTRKGPYVTMRVKFDQWSLKSVAGRLFGQRP</sequence>
<comment type="caution">
    <text evidence="3">The sequence shown here is derived from an EMBL/GenBank/DDBJ whole genome shotgun (WGS) entry which is preliminary data.</text>
</comment>
<reference evidence="3 4" key="1">
    <citation type="submission" date="2020-12" db="EMBL/GenBank/DDBJ databases">
        <title>Sphingomonas sp.</title>
        <authorList>
            <person name="Kim M.K."/>
        </authorList>
    </citation>
    <scope>NUCLEOTIDE SEQUENCE [LARGE SCALE GENOMIC DNA]</scope>
    <source>
        <strain evidence="3 4">BT552</strain>
    </source>
</reference>
<accession>A0ABS2DB48</accession>
<dbReference type="Pfam" id="PF01345">
    <property type="entry name" value="DUF11"/>
    <property type="match status" value="1"/>
</dbReference>
<dbReference type="EMBL" id="JAFEMC010000006">
    <property type="protein sequence ID" value="MBM6578170.1"/>
    <property type="molecule type" value="Genomic_DNA"/>
</dbReference>
<evidence type="ECO:0000256" key="1">
    <source>
        <dbReference type="SAM" id="SignalP"/>
    </source>
</evidence>
<organism evidence="3 4">
    <name type="scientific">Sphingomonas longa</name>
    <dbReference type="NCBI Taxonomy" id="2778730"/>
    <lineage>
        <taxon>Bacteria</taxon>
        <taxon>Pseudomonadati</taxon>
        <taxon>Pseudomonadota</taxon>
        <taxon>Alphaproteobacteria</taxon>
        <taxon>Sphingomonadales</taxon>
        <taxon>Sphingomonadaceae</taxon>
        <taxon>Sphingomonas</taxon>
    </lineage>
</organism>
<dbReference type="InterPro" id="IPR047589">
    <property type="entry name" value="DUF11_rpt"/>
</dbReference>
<proteinExistence type="predicted"/>
<keyword evidence="4" id="KW-1185">Reference proteome</keyword>
<dbReference type="SUPFAM" id="SSF49464">
    <property type="entry name" value="Carboxypeptidase regulatory domain-like"/>
    <property type="match status" value="1"/>
</dbReference>
<feature type="domain" description="DUF11" evidence="2">
    <location>
        <begin position="348"/>
        <end position="453"/>
    </location>
</feature>
<dbReference type="InterPro" id="IPR001434">
    <property type="entry name" value="OmcB-like_DUF11"/>
</dbReference>
<feature type="chain" id="PRO_5045402056" evidence="1">
    <location>
        <begin position="27"/>
        <end position="1661"/>
    </location>
</feature>
<dbReference type="InterPro" id="IPR008969">
    <property type="entry name" value="CarboxyPept-like_regulatory"/>
</dbReference>
<dbReference type="RefSeq" id="WP_204200263.1">
    <property type="nucleotide sequence ID" value="NZ_JAFEMC010000006.1"/>
</dbReference>
<dbReference type="Proteomes" id="UP000763641">
    <property type="component" value="Unassembled WGS sequence"/>
</dbReference>
<gene>
    <name evidence="3" type="ORF">ILT43_17445</name>
</gene>
<evidence type="ECO:0000259" key="2">
    <source>
        <dbReference type="Pfam" id="PF01345"/>
    </source>
</evidence>
<name>A0ABS2DB48_9SPHN</name>
<keyword evidence="1" id="KW-0732">Signal</keyword>
<evidence type="ECO:0000313" key="4">
    <source>
        <dbReference type="Proteomes" id="UP000763641"/>
    </source>
</evidence>